<dbReference type="EMBL" id="JBJJXI010000070">
    <property type="protein sequence ID" value="KAL3396667.1"/>
    <property type="molecule type" value="Genomic_DNA"/>
</dbReference>
<gene>
    <name evidence="1" type="ORF">TKK_009535</name>
</gene>
<name>A0ABD2WUC3_9HYME</name>
<sequence>MAKYMFTYEMSSDLQMFLTKGQKVSRTRDTSQSSRTHAFLYALNSCPLRLSNFLLSKNNRHRKLQPFRET</sequence>
<protein>
    <submittedName>
        <fullName evidence="1">Uncharacterized protein</fullName>
    </submittedName>
</protein>
<comment type="caution">
    <text evidence="1">The sequence shown here is derived from an EMBL/GenBank/DDBJ whole genome shotgun (WGS) entry which is preliminary data.</text>
</comment>
<evidence type="ECO:0000313" key="1">
    <source>
        <dbReference type="EMBL" id="KAL3396667.1"/>
    </source>
</evidence>
<keyword evidence="2" id="KW-1185">Reference proteome</keyword>
<dbReference type="Proteomes" id="UP001627154">
    <property type="component" value="Unassembled WGS sequence"/>
</dbReference>
<organism evidence="1 2">
    <name type="scientific">Trichogramma kaykai</name>
    <dbReference type="NCBI Taxonomy" id="54128"/>
    <lineage>
        <taxon>Eukaryota</taxon>
        <taxon>Metazoa</taxon>
        <taxon>Ecdysozoa</taxon>
        <taxon>Arthropoda</taxon>
        <taxon>Hexapoda</taxon>
        <taxon>Insecta</taxon>
        <taxon>Pterygota</taxon>
        <taxon>Neoptera</taxon>
        <taxon>Endopterygota</taxon>
        <taxon>Hymenoptera</taxon>
        <taxon>Apocrita</taxon>
        <taxon>Proctotrupomorpha</taxon>
        <taxon>Chalcidoidea</taxon>
        <taxon>Trichogrammatidae</taxon>
        <taxon>Trichogramma</taxon>
    </lineage>
</organism>
<reference evidence="1 2" key="1">
    <citation type="journal article" date="2024" name="bioRxiv">
        <title>A reference genome for Trichogramma kaykai: A tiny desert-dwelling parasitoid wasp with competing sex-ratio distorters.</title>
        <authorList>
            <person name="Culotta J."/>
            <person name="Lindsey A.R."/>
        </authorList>
    </citation>
    <scope>NUCLEOTIDE SEQUENCE [LARGE SCALE GENOMIC DNA]</scope>
    <source>
        <strain evidence="1 2">KSX58</strain>
    </source>
</reference>
<proteinExistence type="predicted"/>
<dbReference type="AlphaFoldDB" id="A0ABD2WUC3"/>
<accession>A0ABD2WUC3</accession>
<evidence type="ECO:0000313" key="2">
    <source>
        <dbReference type="Proteomes" id="UP001627154"/>
    </source>
</evidence>